<accession>A0ABD6CDI4</accession>
<evidence type="ECO:0000313" key="3">
    <source>
        <dbReference type="Proteomes" id="UP001597119"/>
    </source>
</evidence>
<gene>
    <name evidence="2" type="ORF">ACFR9U_10595</name>
</gene>
<dbReference type="RefSeq" id="WP_247373539.1">
    <property type="nucleotide sequence ID" value="NZ_JALLGV010000001.1"/>
</dbReference>
<dbReference type="EMBL" id="JBHUDJ010000003">
    <property type="protein sequence ID" value="MFD1587434.1"/>
    <property type="molecule type" value="Genomic_DNA"/>
</dbReference>
<dbReference type="Proteomes" id="UP001597119">
    <property type="component" value="Unassembled WGS sequence"/>
</dbReference>
<sequence length="79" mass="8642">MAERAHSTGPSNVRATTGREWEVFVRDDDGPPRHAGSVSAPTADVARDQATQLLGWSVTDVWLCPADEVERFSTTETDQ</sequence>
<dbReference type="InterPro" id="IPR023976">
    <property type="entry name" value="CHP04031_Htur1727"/>
</dbReference>
<evidence type="ECO:0000313" key="2">
    <source>
        <dbReference type="EMBL" id="MFD1587434.1"/>
    </source>
</evidence>
<proteinExistence type="predicted"/>
<dbReference type="InterPro" id="IPR038693">
    <property type="entry name" value="PaaB_sf"/>
</dbReference>
<reference evidence="2 3" key="1">
    <citation type="journal article" date="2019" name="Int. J. Syst. Evol. Microbiol.">
        <title>The Global Catalogue of Microorganisms (GCM) 10K type strain sequencing project: providing services to taxonomists for standard genome sequencing and annotation.</title>
        <authorList>
            <consortium name="The Broad Institute Genomics Platform"/>
            <consortium name="The Broad Institute Genome Sequencing Center for Infectious Disease"/>
            <person name="Wu L."/>
            <person name="Ma J."/>
        </authorList>
    </citation>
    <scope>NUCLEOTIDE SEQUENCE [LARGE SCALE GENOMIC DNA]</scope>
    <source>
        <strain evidence="2 3">CGMCC 1.12125</strain>
    </source>
</reference>
<dbReference type="Gene3D" id="3.10.20.520">
    <property type="entry name" value="Phenylacetic acid degradation B"/>
    <property type="match status" value="1"/>
</dbReference>
<comment type="caution">
    <text evidence="2">The sequence shown here is derived from an EMBL/GenBank/DDBJ whole genome shotgun (WGS) entry which is preliminary data.</text>
</comment>
<dbReference type="NCBIfam" id="TIGR04031">
    <property type="entry name" value="Htur_1727_fam"/>
    <property type="match status" value="1"/>
</dbReference>
<feature type="region of interest" description="Disordered" evidence="1">
    <location>
        <begin position="1"/>
        <end position="20"/>
    </location>
</feature>
<organism evidence="2 3">
    <name type="scientific">Halorientalis brevis</name>
    <dbReference type="NCBI Taxonomy" id="1126241"/>
    <lineage>
        <taxon>Archaea</taxon>
        <taxon>Methanobacteriati</taxon>
        <taxon>Methanobacteriota</taxon>
        <taxon>Stenosarchaea group</taxon>
        <taxon>Halobacteria</taxon>
        <taxon>Halobacteriales</taxon>
        <taxon>Haloarculaceae</taxon>
        <taxon>Halorientalis</taxon>
    </lineage>
</organism>
<keyword evidence="3" id="KW-1185">Reference proteome</keyword>
<evidence type="ECO:0000256" key="1">
    <source>
        <dbReference type="SAM" id="MobiDB-lite"/>
    </source>
</evidence>
<name>A0ABD6CDI4_9EURY</name>
<protein>
    <submittedName>
        <fullName evidence="2">Htur_1727 family rSAM-partnered candidate RiPP</fullName>
    </submittedName>
</protein>
<dbReference type="AlphaFoldDB" id="A0ABD6CDI4"/>